<dbReference type="HOGENOM" id="CLU_1843274_0_0_0"/>
<evidence type="ECO:0000313" key="2">
    <source>
        <dbReference type="Proteomes" id="UP000002220"/>
    </source>
</evidence>
<dbReference type="AlphaFoldDB" id="D5SVE2"/>
<evidence type="ECO:0000313" key="1">
    <source>
        <dbReference type="EMBL" id="ADG67212.1"/>
    </source>
</evidence>
<protein>
    <submittedName>
        <fullName evidence="1">Uncharacterized protein</fullName>
    </submittedName>
</protein>
<keyword evidence="2" id="KW-1185">Reference proteome</keyword>
<proteinExistence type="predicted"/>
<dbReference type="Proteomes" id="UP000002220">
    <property type="component" value="Chromosome"/>
</dbReference>
<dbReference type="EMBL" id="CP001744">
    <property type="protein sequence ID" value="ADG67212.1"/>
    <property type="molecule type" value="Genomic_DNA"/>
</dbReference>
<dbReference type="Gene3D" id="1.25.40.10">
    <property type="entry name" value="Tetratricopeptide repeat domain"/>
    <property type="match status" value="1"/>
</dbReference>
<name>D5SVE2_PLAL2</name>
<organism evidence="1 2">
    <name type="scientific">Planctopirus limnophila (strain ATCC 43296 / DSM 3776 / IFAM 1008 / Mu 290)</name>
    <name type="common">Planctomyces limnophilus</name>
    <dbReference type="NCBI Taxonomy" id="521674"/>
    <lineage>
        <taxon>Bacteria</taxon>
        <taxon>Pseudomonadati</taxon>
        <taxon>Planctomycetota</taxon>
        <taxon>Planctomycetia</taxon>
        <taxon>Planctomycetales</taxon>
        <taxon>Planctomycetaceae</taxon>
        <taxon>Planctopirus</taxon>
    </lineage>
</organism>
<accession>D5SVE2</accession>
<gene>
    <name evidence="1" type="ordered locus">Plim_1378</name>
</gene>
<dbReference type="InterPro" id="IPR011990">
    <property type="entry name" value="TPR-like_helical_dom_sf"/>
</dbReference>
<dbReference type="KEGG" id="plm:Plim_1378"/>
<sequence length="139" mass="14601">MTNDNSFDTKEFCLRNISRILLLLVLFTGCVRQEPAPVAGTTELSGRLEAALAMKDGTAKHNTLVKLAENAAQAGDGEVVLNAIAAVDTGTARDNTCAICSLVLAKHGKTSEATAVAKKIENETQRNNTLTQIATGGTN</sequence>
<reference evidence="1 2" key="1">
    <citation type="journal article" date="2010" name="Stand. Genomic Sci.">
        <title>Complete genome sequence of Planctomyces limnophilus type strain (Mu 290).</title>
        <authorList>
            <person name="Labutti K."/>
            <person name="Sikorski J."/>
            <person name="Schneider S."/>
            <person name="Nolan M."/>
            <person name="Lucas S."/>
            <person name="Glavina Del Rio T."/>
            <person name="Tice H."/>
            <person name="Cheng J.F."/>
            <person name="Goodwin L."/>
            <person name="Pitluck S."/>
            <person name="Liolios K."/>
            <person name="Ivanova N."/>
            <person name="Mavromatis K."/>
            <person name="Mikhailova N."/>
            <person name="Pati A."/>
            <person name="Chen A."/>
            <person name="Palaniappan K."/>
            <person name="Land M."/>
            <person name="Hauser L."/>
            <person name="Chang Y.J."/>
            <person name="Jeffries C.D."/>
            <person name="Tindall B.J."/>
            <person name="Rohde M."/>
            <person name="Goker M."/>
            <person name="Woyke T."/>
            <person name="Bristow J."/>
            <person name="Eisen J.A."/>
            <person name="Markowitz V."/>
            <person name="Hugenholtz P."/>
            <person name="Kyrpides N.C."/>
            <person name="Klenk H.P."/>
            <person name="Lapidus A."/>
        </authorList>
    </citation>
    <scope>NUCLEOTIDE SEQUENCE [LARGE SCALE GENOMIC DNA]</scope>
    <source>
        <strain evidence="2">ATCC 43296 / DSM 3776 / IFAM 1008 / 290</strain>
    </source>
</reference>